<dbReference type="EC" id="5.4.4.2" evidence="3"/>
<dbReference type="InterPro" id="IPR005801">
    <property type="entry name" value="ADC_synthase"/>
</dbReference>
<dbReference type="Proteomes" id="UP000245880">
    <property type="component" value="Unassembled WGS sequence"/>
</dbReference>
<dbReference type="Pfam" id="PF00425">
    <property type="entry name" value="Chorismate_bind"/>
    <property type="match status" value="1"/>
</dbReference>
<accession>A0A316AK76</accession>
<dbReference type="RefSeq" id="WP_109675129.1">
    <property type="nucleotide sequence ID" value="NZ_QGDT01000007.1"/>
</dbReference>
<evidence type="ECO:0000256" key="4">
    <source>
        <dbReference type="ARBA" id="ARBA00023235"/>
    </source>
</evidence>
<evidence type="ECO:0000313" key="8">
    <source>
        <dbReference type="Proteomes" id="UP000245880"/>
    </source>
</evidence>
<evidence type="ECO:0000256" key="1">
    <source>
        <dbReference type="ARBA" id="ARBA00000799"/>
    </source>
</evidence>
<sequence length="415" mass="46562">MIAVHPKVTRSLQDYKMETIWQAISNLGLPGAVWKLPYESSIKVLVSFNADLRMVEPDLDKLPPGFMIAPFLWNSTQPVSFMEGDLLMDYAMTGTAPKVDPFAHDQDHPKIVELMEEAEKCSKTTPSQSVTPKFWPIEAQTSAHDKRHFISNVQKAVSAIEKGEFQKVVLSRTKQLGFDDHFEAIKAFQKLTSQYPHAFVSLVNLPKQKELWLGASPELLLSTTHAGTFKTMSLAGTQPAIDSKGGNIQKNEIRWGQKEIEEHALVSRYIVECFKKIRLREYLETGPKSTQAGNLYHLRTDFEVNAHEVHFEELGSVMLKLLHPTSAICGTPKESALAFISAQEGFDRKLYSGFLGPVNIEEATKLFVNLRTVHLKDHLATFYAGAGITEDSNAENEWNETELKCDTLLQVIAAM</sequence>
<dbReference type="InterPro" id="IPR015890">
    <property type="entry name" value="Chorismate_C"/>
</dbReference>
<comment type="caution">
    <text evidence="7">The sequence shown here is derived from an EMBL/GenBank/DDBJ whole genome shotgun (WGS) entry which is preliminary data.</text>
</comment>
<protein>
    <recommendedName>
        <fullName evidence="3">isochorismate synthase</fullName>
        <ecNumber evidence="3">5.4.4.2</ecNumber>
    </recommendedName>
    <alternativeName>
        <fullName evidence="5">Isochorismate mutase</fullName>
    </alternativeName>
</protein>
<keyword evidence="8" id="KW-1185">Reference proteome</keyword>
<comment type="similarity">
    <text evidence="2">Belongs to the isochorismate synthase family.</text>
</comment>
<dbReference type="OrthoDB" id="9806579at2"/>
<dbReference type="Gene3D" id="3.60.120.10">
    <property type="entry name" value="Anthranilate synthase"/>
    <property type="match status" value="1"/>
</dbReference>
<dbReference type="GO" id="GO:0008909">
    <property type="term" value="F:isochorismate synthase activity"/>
    <property type="evidence" value="ECO:0007669"/>
    <property type="project" value="UniProtKB-EC"/>
</dbReference>
<reference evidence="7 8" key="1">
    <citation type="submission" date="2018-03" db="EMBL/GenBank/DDBJ databases">
        <title>Genomic Encyclopedia of Archaeal and Bacterial Type Strains, Phase II (KMG-II): from individual species to whole genera.</title>
        <authorList>
            <person name="Goeker M."/>
        </authorList>
    </citation>
    <scope>NUCLEOTIDE SEQUENCE [LARGE SCALE GENOMIC DNA]</scope>
    <source>
        <strain evidence="7 8">DSM 100346</strain>
    </source>
</reference>
<evidence type="ECO:0000256" key="3">
    <source>
        <dbReference type="ARBA" id="ARBA00012824"/>
    </source>
</evidence>
<evidence type="ECO:0000259" key="6">
    <source>
        <dbReference type="Pfam" id="PF00425"/>
    </source>
</evidence>
<dbReference type="PANTHER" id="PTHR42839:SF2">
    <property type="entry name" value="ISOCHORISMATE SYNTHASE ENTC"/>
    <property type="match status" value="1"/>
</dbReference>
<keyword evidence="4" id="KW-0413">Isomerase</keyword>
<proteinExistence type="inferred from homology"/>
<evidence type="ECO:0000256" key="2">
    <source>
        <dbReference type="ARBA" id="ARBA00005297"/>
    </source>
</evidence>
<evidence type="ECO:0000313" key="7">
    <source>
        <dbReference type="EMBL" id="PWJ57414.1"/>
    </source>
</evidence>
<comment type="catalytic activity">
    <reaction evidence="1">
        <text>chorismate = isochorismate</text>
        <dbReference type="Rhea" id="RHEA:18985"/>
        <dbReference type="ChEBI" id="CHEBI:29748"/>
        <dbReference type="ChEBI" id="CHEBI:29780"/>
        <dbReference type="EC" id="5.4.4.2"/>
    </reaction>
</comment>
<evidence type="ECO:0000256" key="5">
    <source>
        <dbReference type="ARBA" id="ARBA00041564"/>
    </source>
</evidence>
<dbReference type="PANTHER" id="PTHR42839">
    <property type="entry name" value="ISOCHORISMATE SYNTHASE ENTC"/>
    <property type="match status" value="1"/>
</dbReference>
<organism evidence="7 8">
    <name type="scientific">Dyadobacter jejuensis</name>
    <dbReference type="NCBI Taxonomy" id="1082580"/>
    <lineage>
        <taxon>Bacteria</taxon>
        <taxon>Pseudomonadati</taxon>
        <taxon>Bacteroidota</taxon>
        <taxon>Cytophagia</taxon>
        <taxon>Cytophagales</taxon>
        <taxon>Spirosomataceae</taxon>
        <taxon>Dyadobacter</taxon>
    </lineage>
</organism>
<dbReference type="AlphaFoldDB" id="A0A316AK76"/>
<dbReference type="NCBIfam" id="TIGR00543">
    <property type="entry name" value="isochor_syn"/>
    <property type="match status" value="1"/>
</dbReference>
<gene>
    <name evidence="7" type="ORF">CLV98_107122</name>
</gene>
<name>A0A316AK76_9BACT</name>
<dbReference type="EMBL" id="QGDT01000007">
    <property type="protein sequence ID" value="PWJ57414.1"/>
    <property type="molecule type" value="Genomic_DNA"/>
</dbReference>
<feature type="domain" description="Chorismate-utilising enzyme C-terminal" evidence="6">
    <location>
        <begin position="146"/>
        <end position="404"/>
    </location>
</feature>
<dbReference type="InterPro" id="IPR004561">
    <property type="entry name" value="IsoChor_synthase"/>
</dbReference>
<dbReference type="SUPFAM" id="SSF56322">
    <property type="entry name" value="ADC synthase"/>
    <property type="match status" value="1"/>
</dbReference>